<sequence length="126" mass="13640">MHPELAAALAPILTDLGRPEGVLPEIRDKEWNDLPATASAYLFAQDGSGQGISVALGQPFHHQVAELADRVQDWAVEALWSLGRPTNWPPCPRHPQSHPLAAVESQERAVWRCPADNVEIAAIGGL</sequence>
<reference evidence="1" key="1">
    <citation type="submission" date="2021-03" db="EMBL/GenBank/DDBJ databases">
        <title>Whole genome shotgun sequence of Actinoplanes auranticolor NBRC 12245.</title>
        <authorList>
            <person name="Komaki H."/>
            <person name="Tamura T."/>
        </authorList>
    </citation>
    <scope>NUCLEOTIDE SEQUENCE</scope>
    <source>
        <strain evidence="1">NBRC 12245</strain>
    </source>
</reference>
<name>A0A919VZV1_9ACTN</name>
<proteinExistence type="predicted"/>
<dbReference type="RefSeq" id="WP_212992260.1">
    <property type="nucleotide sequence ID" value="NZ_BAABEA010000020.1"/>
</dbReference>
<evidence type="ECO:0000313" key="2">
    <source>
        <dbReference type="Proteomes" id="UP000681340"/>
    </source>
</evidence>
<dbReference type="EMBL" id="BOQL01000054">
    <property type="protein sequence ID" value="GIM74983.1"/>
    <property type="molecule type" value="Genomic_DNA"/>
</dbReference>
<gene>
    <name evidence="1" type="ORF">Aau02nite_63690</name>
</gene>
<accession>A0A919VZV1</accession>
<dbReference type="Proteomes" id="UP000681340">
    <property type="component" value="Unassembled WGS sequence"/>
</dbReference>
<protein>
    <submittedName>
        <fullName evidence="1">Uncharacterized protein</fullName>
    </submittedName>
</protein>
<keyword evidence="2" id="KW-1185">Reference proteome</keyword>
<comment type="caution">
    <text evidence="1">The sequence shown here is derived from an EMBL/GenBank/DDBJ whole genome shotgun (WGS) entry which is preliminary data.</text>
</comment>
<organism evidence="1 2">
    <name type="scientific">Actinoplanes auranticolor</name>
    <dbReference type="NCBI Taxonomy" id="47988"/>
    <lineage>
        <taxon>Bacteria</taxon>
        <taxon>Bacillati</taxon>
        <taxon>Actinomycetota</taxon>
        <taxon>Actinomycetes</taxon>
        <taxon>Micromonosporales</taxon>
        <taxon>Micromonosporaceae</taxon>
        <taxon>Actinoplanes</taxon>
    </lineage>
</organism>
<dbReference type="AlphaFoldDB" id="A0A919VZV1"/>
<evidence type="ECO:0000313" key="1">
    <source>
        <dbReference type="EMBL" id="GIM74983.1"/>
    </source>
</evidence>